<dbReference type="InterPro" id="IPR013783">
    <property type="entry name" value="Ig-like_fold"/>
</dbReference>
<evidence type="ECO:0000256" key="1">
    <source>
        <dbReference type="SAM" id="SignalP"/>
    </source>
</evidence>
<dbReference type="Gene3D" id="2.60.40.10">
    <property type="entry name" value="Immunoglobulins"/>
    <property type="match status" value="3"/>
</dbReference>
<dbReference type="AlphaFoldDB" id="A0A1H5VC80"/>
<name>A0A1H5VC80_XYLRU</name>
<dbReference type="PANTHER" id="PTHR37833:SF1">
    <property type="entry name" value="SIGNAL PEPTIDE PROTEIN"/>
    <property type="match status" value="1"/>
</dbReference>
<organism evidence="2 3">
    <name type="scientific">Xylanibacter ruminicola</name>
    <name type="common">Prevotella ruminicola</name>
    <dbReference type="NCBI Taxonomy" id="839"/>
    <lineage>
        <taxon>Bacteria</taxon>
        <taxon>Pseudomonadati</taxon>
        <taxon>Bacteroidota</taxon>
        <taxon>Bacteroidia</taxon>
        <taxon>Bacteroidales</taxon>
        <taxon>Prevotellaceae</taxon>
        <taxon>Xylanibacter</taxon>
    </lineage>
</organism>
<gene>
    <name evidence="2" type="ORF">SAMN05216354_1865</name>
</gene>
<dbReference type="EMBL" id="FNUV01000004">
    <property type="protein sequence ID" value="SEF84706.1"/>
    <property type="molecule type" value="Genomic_DNA"/>
</dbReference>
<evidence type="ECO:0008006" key="4">
    <source>
        <dbReference type="Google" id="ProtNLM"/>
    </source>
</evidence>
<dbReference type="PANTHER" id="PTHR37833">
    <property type="entry name" value="LIPOPROTEIN-RELATED"/>
    <property type="match status" value="1"/>
</dbReference>
<evidence type="ECO:0000313" key="2">
    <source>
        <dbReference type="EMBL" id="SEF84706.1"/>
    </source>
</evidence>
<dbReference type="InterPro" id="IPR011467">
    <property type="entry name" value="DUF1573"/>
</dbReference>
<dbReference type="Proteomes" id="UP000236735">
    <property type="component" value="Unassembled WGS sequence"/>
</dbReference>
<sequence>MKILRIIGLSFIISPLFISEAHAQRLTVENATVECGRTGFEQPITATFELKNKGRKRLVIESVKPDCGCTAVEYPKEVGAGDKFKITMTYDARQLGHFHKMAAVKSNGSKTPVYLTMKGIVIPEMVDYRGNYPLAMGELLLDKNELEFDDVNKGDAPMQEIHIFNNGSQTMQPNVMHLPPYLSATVVPEKLAPNRGATITVTLHSDKLRDYGLTQTSVYLAKHLGDKVKQENAIGVSTILLPDLKDFQSINKDQAPQLQMSATDVDFTDFGGKAKKTATVSLQNVGMTVLKISSLQLFTEGLKVTLGKSELEPGQSTNLKITGIAEDLAKVRTRPRILMITNDPDHAKIVVNIRLK</sequence>
<feature type="chain" id="PRO_5009287166" description="DUF1573 domain-containing protein" evidence="1">
    <location>
        <begin position="24"/>
        <end position="356"/>
    </location>
</feature>
<keyword evidence="1" id="KW-0732">Signal</keyword>
<accession>A0A1H5VC80</accession>
<proteinExistence type="predicted"/>
<protein>
    <recommendedName>
        <fullName evidence="4">DUF1573 domain-containing protein</fullName>
    </recommendedName>
</protein>
<reference evidence="2 3" key="1">
    <citation type="submission" date="2016-10" db="EMBL/GenBank/DDBJ databases">
        <authorList>
            <person name="de Groot N.N."/>
        </authorList>
    </citation>
    <scope>NUCLEOTIDE SEQUENCE [LARGE SCALE GENOMIC DNA]</scope>
    <source>
        <strain evidence="2 3">AR32</strain>
    </source>
</reference>
<dbReference type="RefSeq" id="WP_091768830.1">
    <property type="nucleotide sequence ID" value="NZ_FNUV01000004.1"/>
</dbReference>
<dbReference type="Pfam" id="PF07610">
    <property type="entry name" value="DUF1573"/>
    <property type="match status" value="1"/>
</dbReference>
<feature type="signal peptide" evidence="1">
    <location>
        <begin position="1"/>
        <end position="23"/>
    </location>
</feature>
<evidence type="ECO:0000313" key="3">
    <source>
        <dbReference type="Proteomes" id="UP000236735"/>
    </source>
</evidence>